<dbReference type="SUPFAM" id="SSF57667">
    <property type="entry name" value="beta-beta-alpha zinc fingers"/>
    <property type="match status" value="2"/>
</dbReference>
<keyword evidence="3" id="KW-0677">Repeat</keyword>
<comment type="subcellular location">
    <subcellularLocation>
        <location evidence="1">Nucleus</location>
    </subcellularLocation>
</comment>
<protein>
    <recommendedName>
        <fullName evidence="10">C2H2-type domain-containing protein</fullName>
    </recommendedName>
</protein>
<dbReference type="Pfam" id="PF13912">
    <property type="entry name" value="zf-C2H2_6"/>
    <property type="match status" value="1"/>
</dbReference>
<evidence type="ECO:0000256" key="1">
    <source>
        <dbReference type="ARBA" id="ARBA00004123"/>
    </source>
</evidence>
<dbReference type="Gene3D" id="3.30.160.60">
    <property type="entry name" value="Classic Zinc Finger"/>
    <property type="match status" value="3"/>
</dbReference>
<dbReference type="PROSITE" id="PS50157">
    <property type="entry name" value="ZINC_FINGER_C2H2_2"/>
    <property type="match status" value="3"/>
</dbReference>
<feature type="domain" description="C2H2-type" evidence="10">
    <location>
        <begin position="221"/>
        <end position="250"/>
    </location>
</feature>
<feature type="domain" description="C2H2-type" evidence="10">
    <location>
        <begin position="252"/>
        <end position="275"/>
    </location>
</feature>
<dbReference type="PROSITE" id="PS00028">
    <property type="entry name" value="ZINC_FINGER_C2H2_1"/>
    <property type="match status" value="3"/>
</dbReference>
<reference evidence="11" key="1">
    <citation type="journal article" date="2023" name="Insect Mol. Biol.">
        <title>Genome sequencing provides insights into the evolution of gene families encoding plant cell wall-degrading enzymes in longhorned beetles.</title>
        <authorList>
            <person name="Shin N.R."/>
            <person name="Okamura Y."/>
            <person name="Kirsch R."/>
            <person name="Pauchet Y."/>
        </authorList>
    </citation>
    <scope>NUCLEOTIDE SEQUENCE</scope>
    <source>
        <strain evidence="11">MMC_N1</strain>
    </source>
</reference>
<organism evidence="11 12">
    <name type="scientific">Molorchus minor</name>
    <dbReference type="NCBI Taxonomy" id="1323400"/>
    <lineage>
        <taxon>Eukaryota</taxon>
        <taxon>Metazoa</taxon>
        <taxon>Ecdysozoa</taxon>
        <taxon>Arthropoda</taxon>
        <taxon>Hexapoda</taxon>
        <taxon>Insecta</taxon>
        <taxon>Pterygota</taxon>
        <taxon>Neoptera</taxon>
        <taxon>Endopterygota</taxon>
        <taxon>Coleoptera</taxon>
        <taxon>Polyphaga</taxon>
        <taxon>Cucujiformia</taxon>
        <taxon>Chrysomeloidea</taxon>
        <taxon>Cerambycidae</taxon>
        <taxon>Lamiinae</taxon>
        <taxon>Monochamini</taxon>
        <taxon>Molorchus</taxon>
    </lineage>
</organism>
<feature type="domain" description="C2H2-type" evidence="10">
    <location>
        <begin position="110"/>
        <end position="137"/>
    </location>
</feature>
<evidence type="ECO:0000313" key="12">
    <source>
        <dbReference type="Proteomes" id="UP001162164"/>
    </source>
</evidence>
<evidence type="ECO:0000313" key="11">
    <source>
        <dbReference type="EMBL" id="KAJ8971189.1"/>
    </source>
</evidence>
<evidence type="ECO:0000256" key="2">
    <source>
        <dbReference type="ARBA" id="ARBA00022723"/>
    </source>
</evidence>
<dbReference type="Pfam" id="PF00096">
    <property type="entry name" value="zf-C2H2"/>
    <property type="match status" value="2"/>
</dbReference>
<dbReference type="PANTHER" id="PTHR24388:SF54">
    <property type="entry name" value="PROTEIN ESCARGOT"/>
    <property type="match status" value="1"/>
</dbReference>
<dbReference type="EMBL" id="JAPWTJ010001514">
    <property type="protein sequence ID" value="KAJ8971189.1"/>
    <property type="molecule type" value="Genomic_DNA"/>
</dbReference>
<evidence type="ECO:0000256" key="8">
    <source>
        <dbReference type="ARBA" id="ARBA00037948"/>
    </source>
</evidence>
<evidence type="ECO:0000259" key="10">
    <source>
        <dbReference type="PROSITE" id="PS50157"/>
    </source>
</evidence>
<sequence>MNQQEFLVPEDLSFRSPDTTIKSEDIKDEDDILLFAQLDNLTNNMANNEFQIVQEVEVVDQLQAAQSDFAGKLPIDLNNLSTNSELQYTGGNTSHYVRYKLQDGKHVKIWECGICSKEFTHQYTLMRHLPTHTDERKFQCNTCGKASSRSPTIIILNLCIPFFLLNPSFPLPQPFVKCPPCRNIEPYTLLRDRTYVRSARKLSIVCNLRNHVFTHTNERPYKCDICDKGFNQMSNLMCHKLKAHQRAEKPKYVCQICGKYFPKRMGLRHHEQYTHGMLNNSLSMPPIPEKPNYINAVMVEPIKTEAMRLALESNQTPFALLRPLTGIPVLVRVLPAGDKQMLVPASAEDLKKHSHISITSKAGAEEEKEIIEKSNGKQAGSTVQIKIPVVATVIQQSEQGGNISMAVVSPGPNGGLINQSSVCNFQNDGFIYSSSLIGGDSVTVLVVLVNKGPGIRTVYMKELTSDIPPKVKSQYFDTSKITKIAVNTLFHSTVTTASSGTLKAASAGRAGVAVSVGSIGRAVRHRQPKTLRNVNDIEEMPLSNPVISANMMSGVEIEFLDNQGRRVGAEEFKEVLRRECI</sequence>
<accession>A0ABQ9J213</accession>
<dbReference type="PANTHER" id="PTHR24388">
    <property type="entry name" value="ZINC FINGER PROTEIN"/>
    <property type="match status" value="1"/>
</dbReference>
<evidence type="ECO:0000256" key="5">
    <source>
        <dbReference type="ARBA" id="ARBA00022833"/>
    </source>
</evidence>
<keyword evidence="5" id="KW-0862">Zinc</keyword>
<gene>
    <name evidence="11" type="ORF">NQ317_005359</name>
</gene>
<proteinExistence type="inferred from homology"/>
<keyword evidence="4 9" id="KW-0863">Zinc-finger</keyword>
<comment type="caution">
    <text evidence="11">The sequence shown here is derived from an EMBL/GenBank/DDBJ whole genome shotgun (WGS) entry which is preliminary data.</text>
</comment>
<name>A0ABQ9J213_9CUCU</name>
<evidence type="ECO:0000256" key="9">
    <source>
        <dbReference type="PROSITE-ProRule" id="PRU00042"/>
    </source>
</evidence>
<keyword evidence="7" id="KW-0539">Nucleus</keyword>
<keyword evidence="6" id="KW-0238">DNA-binding</keyword>
<keyword evidence="12" id="KW-1185">Reference proteome</keyword>
<evidence type="ECO:0000256" key="3">
    <source>
        <dbReference type="ARBA" id="ARBA00022737"/>
    </source>
</evidence>
<dbReference type="InterPro" id="IPR050527">
    <property type="entry name" value="Snail/Krueppel_Znf"/>
</dbReference>
<keyword evidence="2" id="KW-0479">Metal-binding</keyword>
<dbReference type="Proteomes" id="UP001162164">
    <property type="component" value="Unassembled WGS sequence"/>
</dbReference>
<dbReference type="InterPro" id="IPR013087">
    <property type="entry name" value="Znf_C2H2_type"/>
</dbReference>
<dbReference type="InterPro" id="IPR036236">
    <property type="entry name" value="Znf_C2H2_sf"/>
</dbReference>
<evidence type="ECO:0000256" key="6">
    <source>
        <dbReference type="ARBA" id="ARBA00023125"/>
    </source>
</evidence>
<comment type="similarity">
    <text evidence="8">Belongs to the snail C2H2-type zinc-finger protein family.</text>
</comment>
<dbReference type="SMART" id="SM00355">
    <property type="entry name" value="ZnF_C2H2"/>
    <property type="match status" value="3"/>
</dbReference>
<evidence type="ECO:0000256" key="7">
    <source>
        <dbReference type="ARBA" id="ARBA00023242"/>
    </source>
</evidence>
<evidence type="ECO:0000256" key="4">
    <source>
        <dbReference type="ARBA" id="ARBA00022771"/>
    </source>
</evidence>